<organism evidence="2 3">
    <name type="scientific">Thalassovita mediterranea</name>
    <dbReference type="NCBI Taxonomy" id="340021"/>
    <lineage>
        <taxon>Bacteria</taxon>
        <taxon>Pseudomonadati</taxon>
        <taxon>Pseudomonadota</taxon>
        <taxon>Alphaproteobacteria</taxon>
        <taxon>Rhodobacterales</taxon>
        <taxon>Roseobacteraceae</taxon>
        <taxon>Thalassovita</taxon>
    </lineage>
</organism>
<dbReference type="OrthoDB" id="9979938at2"/>
<keyword evidence="1" id="KW-0472">Membrane</keyword>
<proteinExistence type="predicted"/>
<feature type="transmembrane region" description="Helical" evidence="1">
    <location>
        <begin position="122"/>
        <end position="143"/>
    </location>
</feature>
<evidence type="ECO:0000256" key="1">
    <source>
        <dbReference type="SAM" id="Phobius"/>
    </source>
</evidence>
<feature type="transmembrane region" description="Helical" evidence="1">
    <location>
        <begin position="63"/>
        <end position="84"/>
    </location>
</feature>
<feature type="transmembrane region" description="Helical" evidence="1">
    <location>
        <begin position="91"/>
        <end position="110"/>
    </location>
</feature>
<accession>A0A0P1GLN2</accession>
<dbReference type="Proteomes" id="UP000051681">
    <property type="component" value="Unassembled WGS sequence"/>
</dbReference>
<dbReference type="STRING" id="340021.TM5383_00405"/>
<dbReference type="AlphaFoldDB" id="A0A0P1GLN2"/>
<sequence length="150" mass="16566">MRAVEALFLFLLTGFGLSFLLALGERDWFHCYAHVGTDRPPLPSIWAEGELMLVILETLTPPFGHPMLFVLHFGAGIAFATYWLRHPRRPLLIAYSVFAGLSLFTLLPPSSEHGCDPTGTGGFYTLTFLTLAGITLALAGAYIPKWIQRS</sequence>
<evidence type="ECO:0000313" key="3">
    <source>
        <dbReference type="Proteomes" id="UP000051681"/>
    </source>
</evidence>
<dbReference type="RefSeq" id="WP_058317373.1">
    <property type="nucleotide sequence ID" value="NZ_CYSF01000002.1"/>
</dbReference>
<dbReference type="EMBL" id="CYSF01000002">
    <property type="protein sequence ID" value="CUH83220.1"/>
    <property type="molecule type" value="Genomic_DNA"/>
</dbReference>
<keyword evidence="1" id="KW-0812">Transmembrane</keyword>
<keyword evidence="3" id="KW-1185">Reference proteome</keyword>
<name>A0A0P1GLN2_9RHOB</name>
<evidence type="ECO:0000313" key="2">
    <source>
        <dbReference type="EMBL" id="CUH83220.1"/>
    </source>
</evidence>
<keyword evidence="1" id="KW-1133">Transmembrane helix</keyword>
<protein>
    <submittedName>
        <fullName evidence="2">Uncharacterized protein</fullName>
    </submittedName>
</protein>
<reference evidence="2 3" key="1">
    <citation type="submission" date="2015-09" db="EMBL/GenBank/DDBJ databases">
        <authorList>
            <consortium name="Swine Surveillance"/>
        </authorList>
    </citation>
    <scope>NUCLEOTIDE SEQUENCE [LARGE SCALE GENOMIC DNA]</scope>
    <source>
        <strain evidence="2 3">CECT 8383</strain>
    </source>
</reference>
<gene>
    <name evidence="2" type="ORF">TM5383_00405</name>
</gene>